<comment type="caution">
    <text evidence="1">The sequence shown here is derived from an EMBL/GenBank/DDBJ whole genome shotgun (WGS) entry which is preliminary data.</text>
</comment>
<evidence type="ECO:0000313" key="1">
    <source>
        <dbReference type="EMBL" id="KAK1284415.1"/>
    </source>
</evidence>
<proteinExistence type="predicted"/>
<gene>
    <name evidence="1" type="ORF">QJS10_CPB21g00522</name>
</gene>
<name>A0AAV9C6B8_ACOCL</name>
<keyword evidence="2" id="KW-1185">Reference proteome</keyword>
<dbReference type="AlphaFoldDB" id="A0AAV9C6B8"/>
<reference evidence="1" key="1">
    <citation type="journal article" date="2023" name="Nat. Commun.">
        <title>Diploid and tetraploid genomes of Acorus and the evolution of monocots.</title>
        <authorList>
            <person name="Ma L."/>
            <person name="Liu K.W."/>
            <person name="Li Z."/>
            <person name="Hsiao Y.Y."/>
            <person name="Qi Y."/>
            <person name="Fu T."/>
            <person name="Tang G.D."/>
            <person name="Zhang D."/>
            <person name="Sun W.H."/>
            <person name="Liu D.K."/>
            <person name="Li Y."/>
            <person name="Chen G.Z."/>
            <person name="Liu X.D."/>
            <person name="Liao X.Y."/>
            <person name="Jiang Y.T."/>
            <person name="Yu X."/>
            <person name="Hao Y."/>
            <person name="Huang J."/>
            <person name="Zhao X.W."/>
            <person name="Ke S."/>
            <person name="Chen Y.Y."/>
            <person name="Wu W.L."/>
            <person name="Hsu J.L."/>
            <person name="Lin Y.F."/>
            <person name="Huang M.D."/>
            <person name="Li C.Y."/>
            <person name="Huang L."/>
            <person name="Wang Z.W."/>
            <person name="Zhao X."/>
            <person name="Zhong W.Y."/>
            <person name="Peng D.H."/>
            <person name="Ahmad S."/>
            <person name="Lan S."/>
            <person name="Zhang J.S."/>
            <person name="Tsai W.C."/>
            <person name="Van de Peer Y."/>
            <person name="Liu Z.J."/>
        </authorList>
    </citation>
    <scope>NUCLEOTIDE SEQUENCE</scope>
    <source>
        <strain evidence="1">CP</strain>
    </source>
</reference>
<reference evidence="1" key="2">
    <citation type="submission" date="2023-06" db="EMBL/GenBank/DDBJ databases">
        <authorList>
            <person name="Ma L."/>
            <person name="Liu K.-W."/>
            <person name="Li Z."/>
            <person name="Hsiao Y.-Y."/>
            <person name="Qi Y."/>
            <person name="Fu T."/>
            <person name="Tang G."/>
            <person name="Zhang D."/>
            <person name="Sun W.-H."/>
            <person name="Liu D.-K."/>
            <person name="Li Y."/>
            <person name="Chen G.-Z."/>
            <person name="Liu X.-D."/>
            <person name="Liao X.-Y."/>
            <person name="Jiang Y.-T."/>
            <person name="Yu X."/>
            <person name="Hao Y."/>
            <person name="Huang J."/>
            <person name="Zhao X.-W."/>
            <person name="Ke S."/>
            <person name="Chen Y.-Y."/>
            <person name="Wu W.-L."/>
            <person name="Hsu J.-L."/>
            <person name="Lin Y.-F."/>
            <person name="Huang M.-D."/>
            <person name="Li C.-Y."/>
            <person name="Huang L."/>
            <person name="Wang Z.-W."/>
            <person name="Zhao X."/>
            <person name="Zhong W.-Y."/>
            <person name="Peng D.-H."/>
            <person name="Ahmad S."/>
            <person name="Lan S."/>
            <person name="Zhang J.-S."/>
            <person name="Tsai W.-C."/>
            <person name="Van De Peer Y."/>
            <person name="Liu Z.-J."/>
        </authorList>
    </citation>
    <scope>NUCLEOTIDE SEQUENCE</scope>
    <source>
        <strain evidence="1">CP</strain>
        <tissue evidence="1">Leaves</tissue>
    </source>
</reference>
<protein>
    <submittedName>
        <fullName evidence="1">Uncharacterized protein</fullName>
    </submittedName>
</protein>
<dbReference type="EMBL" id="JAUJYO010000021">
    <property type="protein sequence ID" value="KAK1284415.1"/>
    <property type="molecule type" value="Genomic_DNA"/>
</dbReference>
<dbReference type="Proteomes" id="UP001180020">
    <property type="component" value="Unassembled WGS sequence"/>
</dbReference>
<sequence>MRSTCVGAELVGLQGMVGDDEIPRQKPCDSASVNIHHNCNQLLDLSMPLEHPSNTCRHEIQEQPHLVHNKVGGARRAFERPHFNTVARGNANLGWYTR</sequence>
<accession>A0AAV9C6B8</accession>
<evidence type="ECO:0000313" key="2">
    <source>
        <dbReference type="Proteomes" id="UP001180020"/>
    </source>
</evidence>
<organism evidence="1 2">
    <name type="scientific">Acorus calamus</name>
    <name type="common">Sweet flag</name>
    <dbReference type="NCBI Taxonomy" id="4465"/>
    <lineage>
        <taxon>Eukaryota</taxon>
        <taxon>Viridiplantae</taxon>
        <taxon>Streptophyta</taxon>
        <taxon>Embryophyta</taxon>
        <taxon>Tracheophyta</taxon>
        <taxon>Spermatophyta</taxon>
        <taxon>Magnoliopsida</taxon>
        <taxon>Liliopsida</taxon>
        <taxon>Acoraceae</taxon>
        <taxon>Acorus</taxon>
    </lineage>
</organism>